<gene>
    <name evidence="2" type="ORF">A2406_00010</name>
</gene>
<dbReference type="PANTHER" id="PTHR18964:SF149">
    <property type="entry name" value="BIFUNCTIONAL UDP-N-ACETYLGLUCOSAMINE 2-EPIMERASE_N-ACETYLMANNOSAMINE KINASE"/>
    <property type="match status" value="1"/>
</dbReference>
<accession>A0A1G2BW46</accession>
<organism evidence="2 3">
    <name type="scientific">Candidatus Komeilibacteria bacterium RIFOXYC1_FULL_37_11</name>
    <dbReference type="NCBI Taxonomy" id="1798555"/>
    <lineage>
        <taxon>Bacteria</taxon>
        <taxon>Candidatus Komeiliibacteriota</taxon>
    </lineage>
</organism>
<comment type="similarity">
    <text evidence="1">Belongs to the ROK (NagC/XylR) family.</text>
</comment>
<name>A0A1G2BW46_9BACT</name>
<dbReference type="Gene3D" id="3.30.420.40">
    <property type="match status" value="2"/>
</dbReference>
<dbReference type="PANTHER" id="PTHR18964">
    <property type="entry name" value="ROK (REPRESSOR, ORF, KINASE) FAMILY"/>
    <property type="match status" value="1"/>
</dbReference>
<dbReference type="Pfam" id="PF00480">
    <property type="entry name" value="ROK"/>
    <property type="match status" value="1"/>
</dbReference>
<evidence type="ECO:0000256" key="1">
    <source>
        <dbReference type="ARBA" id="ARBA00006479"/>
    </source>
</evidence>
<evidence type="ECO:0000313" key="3">
    <source>
        <dbReference type="Proteomes" id="UP000177626"/>
    </source>
</evidence>
<dbReference type="InterPro" id="IPR043129">
    <property type="entry name" value="ATPase_NBD"/>
</dbReference>
<evidence type="ECO:0000313" key="2">
    <source>
        <dbReference type="EMBL" id="OGY93362.1"/>
    </source>
</evidence>
<dbReference type="InterPro" id="IPR000600">
    <property type="entry name" value="ROK"/>
</dbReference>
<sequence>MRQAFIGFDVGGTNIAAGIVSPHGRILKFISHPAEAKKGKKQIAQNTLLVLDSLLKSNISCLGLCLAWPSPANMPLTLEEIKGIINKKYRYPIYFENDANLFTLAEALIGQGKKYKTVVGLTLGTGIGCGVVDNKKIFNGRGLASEFGHVSLNFNGPVCVCGQRGCFEEYAGSRTLRRLAKKYKLSSQTGRELYDLAKGGNKKALKVWQDFGKNLGLGLNGVIKAYDPDIIVLGGQISRAYQFFKGAMYQELRYRPFFKLPIIKVSKLKNAAIVAAAFMDK</sequence>
<dbReference type="SUPFAM" id="SSF53067">
    <property type="entry name" value="Actin-like ATPase domain"/>
    <property type="match status" value="1"/>
</dbReference>
<reference evidence="2 3" key="1">
    <citation type="journal article" date="2016" name="Nat. Commun.">
        <title>Thousands of microbial genomes shed light on interconnected biogeochemical processes in an aquifer system.</title>
        <authorList>
            <person name="Anantharaman K."/>
            <person name="Brown C.T."/>
            <person name="Hug L.A."/>
            <person name="Sharon I."/>
            <person name="Castelle C.J."/>
            <person name="Probst A.J."/>
            <person name="Thomas B.C."/>
            <person name="Singh A."/>
            <person name="Wilkins M.J."/>
            <person name="Karaoz U."/>
            <person name="Brodie E.L."/>
            <person name="Williams K.H."/>
            <person name="Hubbard S.S."/>
            <person name="Banfield J.F."/>
        </authorList>
    </citation>
    <scope>NUCLEOTIDE SEQUENCE [LARGE SCALE GENOMIC DNA]</scope>
</reference>
<protein>
    <recommendedName>
        <fullName evidence="4">Glucokinase</fullName>
    </recommendedName>
</protein>
<comment type="caution">
    <text evidence="2">The sequence shown here is derived from an EMBL/GenBank/DDBJ whole genome shotgun (WGS) entry which is preliminary data.</text>
</comment>
<dbReference type="EMBL" id="MHKQ01000023">
    <property type="protein sequence ID" value="OGY93362.1"/>
    <property type="molecule type" value="Genomic_DNA"/>
</dbReference>
<proteinExistence type="inferred from homology"/>
<evidence type="ECO:0008006" key="4">
    <source>
        <dbReference type="Google" id="ProtNLM"/>
    </source>
</evidence>
<dbReference type="Proteomes" id="UP000177626">
    <property type="component" value="Unassembled WGS sequence"/>
</dbReference>
<dbReference type="AlphaFoldDB" id="A0A1G2BW46"/>